<accession>A0A430HUE4</accession>
<dbReference type="AlphaFoldDB" id="A0A430HUE4"/>
<keyword evidence="2" id="KW-1185">Reference proteome</keyword>
<protein>
    <submittedName>
        <fullName evidence="1">Uncharacterized protein</fullName>
    </submittedName>
</protein>
<sequence length="77" mass="8782">MLRPLLYQQTASRRKGFLLGANNDGLSAICVVNIFRKMEPLLRWRHSSSLDARKVRSQLGEAGYIFFHAMLLNVAYA</sequence>
<comment type="caution">
    <text evidence="1">The sequence shown here is derived from an EMBL/GenBank/DDBJ whole genome shotgun (WGS) entry which is preliminary data.</text>
</comment>
<dbReference type="Proteomes" id="UP000278085">
    <property type="component" value="Unassembled WGS sequence"/>
</dbReference>
<evidence type="ECO:0000313" key="1">
    <source>
        <dbReference type="EMBL" id="RSZ61092.1"/>
    </source>
</evidence>
<dbReference type="RefSeq" id="WP_126072478.1">
    <property type="nucleotide sequence ID" value="NZ_CP051166.1"/>
</dbReference>
<proteinExistence type="predicted"/>
<dbReference type="EMBL" id="RXLQ01000001">
    <property type="protein sequence ID" value="RSZ61092.1"/>
    <property type="molecule type" value="Genomic_DNA"/>
</dbReference>
<organism evidence="1 2">
    <name type="scientific">Massilia atriviolacea</name>
    <dbReference type="NCBI Taxonomy" id="2495579"/>
    <lineage>
        <taxon>Bacteria</taxon>
        <taxon>Pseudomonadati</taxon>
        <taxon>Pseudomonadota</taxon>
        <taxon>Betaproteobacteria</taxon>
        <taxon>Burkholderiales</taxon>
        <taxon>Oxalobacteraceae</taxon>
        <taxon>Telluria group</taxon>
        <taxon>Massilia</taxon>
    </lineage>
</organism>
<reference evidence="1 2" key="1">
    <citation type="submission" date="2018-12" db="EMBL/GenBank/DDBJ databases">
        <authorList>
            <person name="Yang E."/>
        </authorList>
    </citation>
    <scope>NUCLEOTIDE SEQUENCE [LARGE SCALE GENOMIC DNA]</scope>
    <source>
        <strain evidence="1 2">SOD</strain>
    </source>
</reference>
<gene>
    <name evidence="1" type="ORF">EJB06_02905</name>
</gene>
<evidence type="ECO:0000313" key="2">
    <source>
        <dbReference type="Proteomes" id="UP000278085"/>
    </source>
</evidence>
<name>A0A430HUE4_9BURK</name>